<feature type="region of interest" description="Disordered" evidence="1">
    <location>
        <begin position="69"/>
        <end position="94"/>
    </location>
</feature>
<feature type="region of interest" description="Disordered" evidence="1">
    <location>
        <begin position="301"/>
        <end position="331"/>
    </location>
</feature>
<feature type="compositionally biased region" description="Low complexity" evidence="1">
    <location>
        <begin position="314"/>
        <end position="324"/>
    </location>
</feature>
<sequence>MDHGALPALPCPPHPVSGYVDAFVYMPQAAHDVRECVVMLDGLVSQKRYLEGQLSKTVTTLNALRDRQTRNEQALRLNPSPRSKKKKMQQNRWRTDKTIKTCENEERVLLDCLHVCKSNMHTLARLMNPPDLSSTAVEHHSSTSKGSYEGSEATEFDWNGWKDSSPLSPFQKKRQLPVTLDEMPPEERVDEPKAHTEDAAERGRPPPLPLRKQECRMAALRPVSSQPSLLSPEVASFEPAVAPVRQDEDLPKAMDKLSISGLLASKCMQHIQKRWVSDVGTGNAGGYLSDHARPELANMRGRASWGGPEGQTMQAGQGRRAAGAARKRLSV</sequence>
<feature type="region of interest" description="Disordered" evidence="1">
    <location>
        <begin position="159"/>
        <end position="210"/>
    </location>
</feature>
<reference evidence="2 3" key="1">
    <citation type="journal article" date="2018" name="Front. Microbiol.">
        <title>Genome-Wide Analysis of Corynespora cassiicola Leaf Fall Disease Putative Effectors.</title>
        <authorList>
            <person name="Lopez D."/>
            <person name="Ribeiro S."/>
            <person name="Label P."/>
            <person name="Fumanal B."/>
            <person name="Venisse J.S."/>
            <person name="Kohler A."/>
            <person name="de Oliveira R.R."/>
            <person name="Labutti K."/>
            <person name="Lipzen A."/>
            <person name="Lail K."/>
            <person name="Bauer D."/>
            <person name="Ohm R.A."/>
            <person name="Barry K.W."/>
            <person name="Spatafora J."/>
            <person name="Grigoriev I.V."/>
            <person name="Martin F.M."/>
            <person name="Pujade-Renaud V."/>
        </authorList>
    </citation>
    <scope>NUCLEOTIDE SEQUENCE [LARGE SCALE GENOMIC DNA]</scope>
    <source>
        <strain evidence="2 3">Philippines</strain>
    </source>
</reference>
<keyword evidence="3" id="KW-1185">Reference proteome</keyword>
<dbReference type="AlphaFoldDB" id="A0A2T2N9Z1"/>
<evidence type="ECO:0000313" key="3">
    <source>
        <dbReference type="Proteomes" id="UP000240883"/>
    </source>
</evidence>
<dbReference type="EMBL" id="KZ678142">
    <property type="protein sequence ID" value="PSN62281.1"/>
    <property type="molecule type" value="Genomic_DNA"/>
</dbReference>
<dbReference type="OrthoDB" id="3904016at2759"/>
<organism evidence="2 3">
    <name type="scientific">Corynespora cassiicola Philippines</name>
    <dbReference type="NCBI Taxonomy" id="1448308"/>
    <lineage>
        <taxon>Eukaryota</taxon>
        <taxon>Fungi</taxon>
        <taxon>Dikarya</taxon>
        <taxon>Ascomycota</taxon>
        <taxon>Pezizomycotina</taxon>
        <taxon>Dothideomycetes</taxon>
        <taxon>Pleosporomycetidae</taxon>
        <taxon>Pleosporales</taxon>
        <taxon>Corynesporascaceae</taxon>
        <taxon>Corynespora</taxon>
    </lineage>
</organism>
<protein>
    <submittedName>
        <fullName evidence="2">Uncharacterized protein</fullName>
    </submittedName>
</protein>
<dbReference type="Proteomes" id="UP000240883">
    <property type="component" value="Unassembled WGS sequence"/>
</dbReference>
<proteinExistence type="predicted"/>
<evidence type="ECO:0000256" key="1">
    <source>
        <dbReference type="SAM" id="MobiDB-lite"/>
    </source>
</evidence>
<gene>
    <name evidence="2" type="ORF">BS50DRAFT_638830</name>
</gene>
<feature type="compositionally biased region" description="Basic and acidic residues" evidence="1">
    <location>
        <begin position="185"/>
        <end position="204"/>
    </location>
</feature>
<name>A0A2T2N9Z1_CORCC</name>
<evidence type="ECO:0000313" key="2">
    <source>
        <dbReference type="EMBL" id="PSN62281.1"/>
    </source>
</evidence>
<accession>A0A2T2N9Z1</accession>